<dbReference type="GeneID" id="18765191"/>
<evidence type="ECO:0000313" key="2">
    <source>
        <dbReference type="EMBL" id="EKD12687.1"/>
    </source>
</evidence>
<dbReference type="HOGENOM" id="CLU_1170850_0_0_1"/>
<organism evidence="2 3">
    <name type="scientific">Marssonina brunnea f. sp. multigermtubi (strain MB_m1)</name>
    <name type="common">Marssonina leaf spot fungus</name>
    <dbReference type="NCBI Taxonomy" id="1072389"/>
    <lineage>
        <taxon>Eukaryota</taxon>
        <taxon>Fungi</taxon>
        <taxon>Dikarya</taxon>
        <taxon>Ascomycota</taxon>
        <taxon>Pezizomycotina</taxon>
        <taxon>Leotiomycetes</taxon>
        <taxon>Helotiales</taxon>
        <taxon>Drepanopezizaceae</taxon>
        <taxon>Drepanopeziza</taxon>
    </lineage>
</organism>
<gene>
    <name evidence="2" type="ORF">MBM_09256</name>
</gene>
<sequence length="237" mass="25357">MNSLSNIQRSPRTGNTEFEESAATTVVDPALATAPAVPVDQVAPAVPAVPAASPAGPTTTTTTTRFRTPRPSRPNRQPRSLLSQRFGSPTRGSSSSTTTTNADNTTTTTTDGDREMITSLLAAAGPFARICPISLQRAGLGPHHLACPLRNCTLQQLCDTHPADLPLHMYHGCQLAHVKATCLASVQAAHVTEPRLLHRERYIHCEDTDPLGGEWMMRRAAAELTELHARGEVGVQT</sequence>
<evidence type="ECO:0000313" key="3">
    <source>
        <dbReference type="Proteomes" id="UP000006753"/>
    </source>
</evidence>
<feature type="compositionally biased region" description="Low complexity" evidence="1">
    <location>
        <begin position="93"/>
        <end position="110"/>
    </location>
</feature>
<feature type="compositionally biased region" description="Polar residues" evidence="1">
    <location>
        <begin position="1"/>
        <end position="16"/>
    </location>
</feature>
<evidence type="ECO:0000256" key="1">
    <source>
        <dbReference type="SAM" id="MobiDB-lite"/>
    </source>
</evidence>
<dbReference type="EMBL" id="JH921455">
    <property type="protein sequence ID" value="EKD12687.1"/>
    <property type="molecule type" value="Genomic_DNA"/>
</dbReference>
<feature type="region of interest" description="Disordered" evidence="1">
    <location>
        <begin position="1"/>
        <end position="22"/>
    </location>
</feature>
<dbReference type="OrthoDB" id="10410497at2759"/>
<dbReference type="KEGG" id="mbe:MBM_09256"/>
<feature type="compositionally biased region" description="Low complexity" evidence="1">
    <location>
        <begin position="48"/>
        <end position="66"/>
    </location>
</feature>
<dbReference type="InParanoid" id="K1WKE8"/>
<protein>
    <submittedName>
        <fullName evidence="2">Uncharacterized protein</fullName>
    </submittedName>
</protein>
<name>K1WKE8_MARBU</name>
<proteinExistence type="predicted"/>
<feature type="region of interest" description="Disordered" evidence="1">
    <location>
        <begin position="48"/>
        <end position="114"/>
    </location>
</feature>
<accession>K1WKE8</accession>
<reference evidence="2 3" key="1">
    <citation type="journal article" date="2012" name="BMC Genomics">
        <title>Sequencing the genome of Marssonina brunnea reveals fungus-poplar co-evolution.</title>
        <authorList>
            <person name="Zhu S."/>
            <person name="Cao Y.-Z."/>
            <person name="Jiang C."/>
            <person name="Tan B.-Y."/>
            <person name="Wang Z."/>
            <person name="Feng S."/>
            <person name="Zhang L."/>
            <person name="Su X.-H."/>
            <person name="Brejova B."/>
            <person name="Vinar T."/>
            <person name="Xu M."/>
            <person name="Wang M.-X."/>
            <person name="Zhang S.-G."/>
            <person name="Huang M.-R."/>
            <person name="Wu R."/>
            <person name="Zhou Y."/>
        </authorList>
    </citation>
    <scope>NUCLEOTIDE SEQUENCE [LARGE SCALE GENOMIC DNA]</scope>
    <source>
        <strain evidence="2 3">MB_m1</strain>
    </source>
</reference>
<keyword evidence="3" id="KW-1185">Reference proteome</keyword>
<feature type="compositionally biased region" description="Polar residues" evidence="1">
    <location>
        <begin position="80"/>
        <end position="92"/>
    </location>
</feature>
<dbReference type="Proteomes" id="UP000006753">
    <property type="component" value="Unassembled WGS sequence"/>
</dbReference>
<dbReference type="RefSeq" id="XP_007297145.1">
    <property type="nucleotide sequence ID" value="XM_007297083.1"/>
</dbReference>
<dbReference type="AlphaFoldDB" id="K1WKE8"/>